<evidence type="ECO:0000313" key="1">
    <source>
        <dbReference type="EMBL" id="KAJ9655027.1"/>
    </source>
</evidence>
<dbReference type="Proteomes" id="UP001172386">
    <property type="component" value="Unassembled WGS sequence"/>
</dbReference>
<organism evidence="1 2">
    <name type="scientific">Neophaeococcomyces mojaviensis</name>
    <dbReference type="NCBI Taxonomy" id="3383035"/>
    <lineage>
        <taxon>Eukaryota</taxon>
        <taxon>Fungi</taxon>
        <taxon>Dikarya</taxon>
        <taxon>Ascomycota</taxon>
        <taxon>Pezizomycotina</taxon>
        <taxon>Eurotiomycetes</taxon>
        <taxon>Chaetothyriomycetidae</taxon>
        <taxon>Chaetothyriales</taxon>
        <taxon>Chaetothyriales incertae sedis</taxon>
        <taxon>Neophaeococcomyces</taxon>
    </lineage>
</organism>
<sequence length="554" mass="62310">MEDYNAAVHGGPADESQQGSDDLRICNLGINRQESDEPRAVECSAHRCRLLHGRETRHHGQHCLTATRKKSDSPAPQSPAHTSTNRALRPIVREPGGRFDCLNTLPSGADGADFITKLVLYAHHQVYSNFFVGEANDTSILPYTKYALGHEHAYWAAAWFSCTSRRWLEGRSMQHTPQEMFFYTKSLEYLRRALNDPSLATHESTISTILHLSFPPYLPHVDRSIARPRQSNFKTWNLLHLATGLNVAEEHMLGLSTVVKMLGGVQNVQSAQIRRSVCFQGIHFSGRHLKAPLFPFASLHPVEKLVRGSHLLRLRQAFEPTPDQMGGSRGAGFREISFPEVPQGTPQPAAVWSYLADMTTILEDYASGGSMQSRSSLILDQMQFTQHSLLSLPPAADLKGQKQEEEEEGNTVTVSQKQSQVQIYEITRWACICYANLVTYPTDYSTFPRLRLARLLLHQLEILYDTDMRAQLTLQEVRLVFWATVLGAIMAVGFETERGSFVALVRRSAADAKIRSWMEAKQVMESFLWHAQTSDPDALKLWIEVQKLGSRGVV</sequence>
<name>A0ACC3A3Z6_9EURO</name>
<accession>A0ACC3A3Z6</accession>
<dbReference type="EMBL" id="JAPDRQ010000106">
    <property type="protein sequence ID" value="KAJ9655027.1"/>
    <property type="molecule type" value="Genomic_DNA"/>
</dbReference>
<evidence type="ECO:0000313" key="2">
    <source>
        <dbReference type="Proteomes" id="UP001172386"/>
    </source>
</evidence>
<protein>
    <submittedName>
        <fullName evidence="1">Uncharacterized protein</fullName>
    </submittedName>
</protein>
<proteinExistence type="predicted"/>
<keyword evidence="2" id="KW-1185">Reference proteome</keyword>
<gene>
    <name evidence="1" type="ORF">H2198_006021</name>
</gene>
<comment type="caution">
    <text evidence="1">The sequence shown here is derived from an EMBL/GenBank/DDBJ whole genome shotgun (WGS) entry which is preliminary data.</text>
</comment>
<reference evidence="1" key="1">
    <citation type="submission" date="2022-10" db="EMBL/GenBank/DDBJ databases">
        <title>Culturing micro-colonial fungi from biological soil crusts in the Mojave desert and describing Neophaeococcomyces mojavensis, and introducing the new genera and species Taxawa tesnikishii.</title>
        <authorList>
            <person name="Kurbessoian T."/>
            <person name="Stajich J.E."/>
        </authorList>
    </citation>
    <scope>NUCLEOTIDE SEQUENCE</scope>
    <source>
        <strain evidence="1">JES_112</strain>
    </source>
</reference>